<dbReference type="EMBL" id="JBHRYD010000001">
    <property type="protein sequence ID" value="MFC3703751.1"/>
    <property type="molecule type" value="Genomic_DNA"/>
</dbReference>
<dbReference type="RefSeq" id="WP_380094782.1">
    <property type="nucleotide sequence ID" value="NZ_JBHRYD010000001.1"/>
</dbReference>
<accession>A0ABV7WWT9</accession>
<dbReference type="Pfam" id="PF13671">
    <property type="entry name" value="AAA_33"/>
    <property type="match status" value="1"/>
</dbReference>
<evidence type="ECO:0000313" key="1">
    <source>
        <dbReference type="EMBL" id="MFC3703751.1"/>
    </source>
</evidence>
<proteinExistence type="predicted"/>
<dbReference type="Proteomes" id="UP001595613">
    <property type="component" value="Unassembled WGS sequence"/>
</dbReference>
<dbReference type="Gene3D" id="3.40.50.300">
    <property type="entry name" value="P-loop containing nucleotide triphosphate hydrolases"/>
    <property type="match status" value="1"/>
</dbReference>
<dbReference type="SUPFAM" id="SSF52540">
    <property type="entry name" value="P-loop containing nucleoside triphosphate hydrolases"/>
    <property type="match status" value="1"/>
</dbReference>
<sequence>MRRATLFIVSGLPGAGKTTQALALEAETGAVRMEPDGWLAALDLDLWDEKRRAAIEALQWTLSRRYLAAGVDVIVEWGSWGRAERLALAAEAKALGARAELHWLTAPLEVLLERLAARGREDPPITRADLAGWIAAFEAPDAAELRFYDAVRTL</sequence>
<reference evidence="2" key="1">
    <citation type="journal article" date="2019" name="Int. J. Syst. Evol. Microbiol.">
        <title>The Global Catalogue of Microorganisms (GCM) 10K type strain sequencing project: providing services to taxonomists for standard genome sequencing and annotation.</title>
        <authorList>
            <consortium name="The Broad Institute Genomics Platform"/>
            <consortium name="The Broad Institute Genome Sequencing Center for Infectious Disease"/>
            <person name="Wu L."/>
            <person name="Ma J."/>
        </authorList>
    </citation>
    <scope>NUCLEOTIDE SEQUENCE [LARGE SCALE GENOMIC DNA]</scope>
    <source>
        <strain evidence="2">KCTC 42281</strain>
    </source>
</reference>
<keyword evidence="2" id="KW-1185">Reference proteome</keyword>
<comment type="caution">
    <text evidence="1">The sequence shown here is derived from an EMBL/GenBank/DDBJ whole genome shotgun (WGS) entry which is preliminary data.</text>
</comment>
<organism evidence="1 2">
    <name type="scientific">Devosia honganensis</name>
    <dbReference type="NCBI Taxonomy" id="1610527"/>
    <lineage>
        <taxon>Bacteria</taxon>
        <taxon>Pseudomonadati</taxon>
        <taxon>Pseudomonadota</taxon>
        <taxon>Alphaproteobacteria</taxon>
        <taxon>Hyphomicrobiales</taxon>
        <taxon>Devosiaceae</taxon>
        <taxon>Devosia</taxon>
    </lineage>
</organism>
<evidence type="ECO:0000313" key="2">
    <source>
        <dbReference type="Proteomes" id="UP001595613"/>
    </source>
</evidence>
<protein>
    <submittedName>
        <fullName evidence="1">AAA family ATPase</fullName>
    </submittedName>
</protein>
<dbReference type="InterPro" id="IPR027417">
    <property type="entry name" value="P-loop_NTPase"/>
</dbReference>
<gene>
    <name evidence="1" type="ORF">ACFOOL_03150</name>
</gene>
<name>A0ABV7WWT9_9HYPH</name>